<gene>
    <name evidence="1" type="ORF">C487_00350</name>
</gene>
<name>L9ZB71_9EURY</name>
<sequence>MIDELVGLSAIRSALFDRVGRDFESTTVSTPLRLAPNWQPKSFVRSELVLVFEIHADANLQTGSLVPLQRVRIVVDVGAELSAIVLILP</sequence>
<dbReference type="Proteomes" id="UP000011618">
    <property type="component" value="Unassembled WGS sequence"/>
</dbReference>
<organism evidence="1 2">
    <name type="scientific">Natrinema pallidum DSM 3751</name>
    <dbReference type="NCBI Taxonomy" id="1227495"/>
    <lineage>
        <taxon>Archaea</taxon>
        <taxon>Methanobacteriati</taxon>
        <taxon>Methanobacteriota</taxon>
        <taxon>Stenosarchaea group</taxon>
        <taxon>Halobacteria</taxon>
        <taxon>Halobacteriales</taxon>
        <taxon>Natrialbaceae</taxon>
        <taxon>Natrinema</taxon>
    </lineage>
</organism>
<dbReference type="EMBL" id="AOII01000006">
    <property type="protein sequence ID" value="ELY83730.1"/>
    <property type="molecule type" value="Genomic_DNA"/>
</dbReference>
<dbReference type="AlphaFoldDB" id="L9ZB71"/>
<protein>
    <submittedName>
        <fullName evidence="1">Uncharacterized protein</fullName>
    </submittedName>
</protein>
<evidence type="ECO:0000313" key="1">
    <source>
        <dbReference type="EMBL" id="ELY83730.1"/>
    </source>
</evidence>
<reference evidence="1 2" key="1">
    <citation type="journal article" date="2014" name="PLoS Genet.">
        <title>Phylogenetically driven sequencing of extremely halophilic archaea reveals strategies for static and dynamic osmo-response.</title>
        <authorList>
            <person name="Becker E.A."/>
            <person name="Seitzer P.M."/>
            <person name="Tritt A."/>
            <person name="Larsen D."/>
            <person name="Krusor M."/>
            <person name="Yao A.I."/>
            <person name="Wu D."/>
            <person name="Madern D."/>
            <person name="Eisen J.A."/>
            <person name="Darling A.E."/>
            <person name="Facciotti M.T."/>
        </authorList>
    </citation>
    <scope>NUCLEOTIDE SEQUENCE [LARGE SCALE GENOMIC DNA]</scope>
    <source>
        <strain evidence="1 2">DSM 3751</strain>
    </source>
</reference>
<accession>L9ZB71</accession>
<proteinExistence type="predicted"/>
<evidence type="ECO:0000313" key="2">
    <source>
        <dbReference type="Proteomes" id="UP000011618"/>
    </source>
</evidence>
<comment type="caution">
    <text evidence="1">The sequence shown here is derived from an EMBL/GenBank/DDBJ whole genome shotgun (WGS) entry which is preliminary data.</text>
</comment>